<gene>
    <name evidence="1" type="ORF">GCM10025881_06250</name>
</gene>
<evidence type="ECO:0000313" key="1">
    <source>
        <dbReference type="EMBL" id="GMA93801.1"/>
    </source>
</evidence>
<dbReference type="Proteomes" id="UP001157034">
    <property type="component" value="Unassembled WGS sequence"/>
</dbReference>
<keyword evidence="2" id="KW-1185">Reference proteome</keyword>
<sequence>MELDEMTDWLTDLSGNDLTEFIKGAMETQARALRFWLAVLTEDAAMSKQTFSDVLADPMGPIPSMSLLIVKLMDRVSLEFSDEQRAVLVEQLRVELLDLSV</sequence>
<evidence type="ECO:0000313" key="2">
    <source>
        <dbReference type="Proteomes" id="UP001157034"/>
    </source>
</evidence>
<proteinExistence type="predicted"/>
<name>A0ABQ6K4U8_9MICO</name>
<organism evidence="1 2">
    <name type="scientific">Pseudolysinimonas kribbensis</name>
    <dbReference type="NCBI Taxonomy" id="433641"/>
    <lineage>
        <taxon>Bacteria</taxon>
        <taxon>Bacillati</taxon>
        <taxon>Actinomycetota</taxon>
        <taxon>Actinomycetes</taxon>
        <taxon>Micrococcales</taxon>
        <taxon>Microbacteriaceae</taxon>
        <taxon>Pseudolysinimonas</taxon>
    </lineage>
</organism>
<accession>A0ABQ6K4U8</accession>
<protein>
    <submittedName>
        <fullName evidence="1">Uncharacterized protein</fullName>
    </submittedName>
</protein>
<dbReference type="EMBL" id="BSVB01000001">
    <property type="protein sequence ID" value="GMA93801.1"/>
    <property type="molecule type" value="Genomic_DNA"/>
</dbReference>
<comment type="caution">
    <text evidence="1">The sequence shown here is derived from an EMBL/GenBank/DDBJ whole genome shotgun (WGS) entry which is preliminary data.</text>
</comment>
<dbReference type="RefSeq" id="WP_284252760.1">
    <property type="nucleotide sequence ID" value="NZ_BAAAQO010000003.1"/>
</dbReference>
<reference evidence="2" key="1">
    <citation type="journal article" date="2019" name="Int. J. Syst. Evol. Microbiol.">
        <title>The Global Catalogue of Microorganisms (GCM) 10K type strain sequencing project: providing services to taxonomists for standard genome sequencing and annotation.</title>
        <authorList>
            <consortium name="The Broad Institute Genomics Platform"/>
            <consortium name="The Broad Institute Genome Sequencing Center for Infectious Disease"/>
            <person name="Wu L."/>
            <person name="Ma J."/>
        </authorList>
    </citation>
    <scope>NUCLEOTIDE SEQUENCE [LARGE SCALE GENOMIC DNA]</scope>
    <source>
        <strain evidence="2">NBRC 108894</strain>
    </source>
</reference>